<sequence>MRSILYTISIIFFLGSCKETKIIAQNLPDAQEKMVLVEYEAISRGYFFAVKITNDSITKFKDRNKQESVSVSCPEKDWNTIISYLKKLELEKISDLQAPSDKRTFDGAAHAQLKITTTKETYTSTSFDDGNPPQELKPLVNTILSLTESIE</sequence>
<accession>A0ABW5LH28</accession>
<dbReference type="EMBL" id="JBHULE010000019">
    <property type="protein sequence ID" value="MFD2563486.1"/>
    <property type="molecule type" value="Genomic_DNA"/>
</dbReference>
<evidence type="ECO:0000313" key="2">
    <source>
        <dbReference type="Proteomes" id="UP001597319"/>
    </source>
</evidence>
<evidence type="ECO:0008006" key="3">
    <source>
        <dbReference type="Google" id="ProtNLM"/>
    </source>
</evidence>
<gene>
    <name evidence="1" type="ORF">ACFSR1_12475</name>
</gene>
<dbReference type="Proteomes" id="UP001597319">
    <property type="component" value="Unassembled WGS sequence"/>
</dbReference>
<comment type="caution">
    <text evidence="1">The sequence shown here is derived from an EMBL/GenBank/DDBJ whole genome shotgun (WGS) entry which is preliminary data.</text>
</comment>
<name>A0ABW5LH28_9FLAO</name>
<proteinExistence type="predicted"/>
<evidence type="ECO:0000313" key="1">
    <source>
        <dbReference type="EMBL" id="MFD2563486.1"/>
    </source>
</evidence>
<organism evidence="1 2">
    <name type="scientific">Aquimarina rubra</name>
    <dbReference type="NCBI Taxonomy" id="1920033"/>
    <lineage>
        <taxon>Bacteria</taxon>
        <taxon>Pseudomonadati</taxon>
        <taxon>Bacteroidota</taxon>
        <taxon>Flavobacteriia</taxon>
        <taxon>Flavobacteriales</taxon>
        <taxon>Flavobacteriaceae</taxon>
        <taxon>Aquimarina</taxon>
    </lineage>
</organism>
<dbReference type="PROSITE" id="PS51257">
    <property type="entry name" value="PROKAR_LIPOPROTEIN"/>
    <property type="match status" value="1"/>
</dbReference>
<dbReference type="RefSeq" id="WP_378292946.1">
    <property type="nucleotide sequence ID" value="NZ_JBHULE010000019.1"/>
</dbReference>
<keyword evidence="2" id="KW-1185">Reference proteome</keyword>
<protein>
    <recommendedName>
        <fullName evidence="3">Lipoprotein</fullName>
    </recommendedName>
</protein>
<reference evidence="2" key="1">
    <citation type="journal article" date="2019" name="Int. J. Syst. Evol. Microbiol.">
        <title>The Global Catalogue of Microorganisms (GCM) 10K type strain sequencing project: providing services to taxonomists for standard genome sequencing and annotation.</title>
        <authorList>
            <consortium name="The Broad Institute Genomics Platform"/>
            <consortium name="The Broad Institute Genome Sequencing Center for Infectious Disease"/>
            <person name="Wu L."/>
            <person name="Ma J."/>
        </authorList>
    </citation>
    <scope>NUCLEOTIDE SEQUENCE [LARGE SCALE GENOMIC DNA]</scope>
    <source>
        <strain evidence="2">KCTC 52274</strain>
    </source>
</reference>